<name>A0A8S5QX15_9CAUD</name>
<accession>A0A8S5QX15</accession>
<sequence length="55" mass="6627">MTDISVIWYDDYYVPHNSPVYFVDAVRDRFLVVDKDNKFHWASTNDCELLKQTKQ</sequence>
<proteinExistence type="predicted"/>
<protein>
    <submittedName>
        <fullName evidence="1">Uncharacterized protein</fullName>
    </submittedName>
</protein>
<dbReference type="EMBL" id="BK015760">
    <property type="protein sequence ID" value="DAE23831.1"/>
    <property type="molecule type" value="Genomic_DNA"/>
</dbReference>
<organism evidence="1">
    <name type="scientific">Siphoviridae sp. ct9lR64</name>
    <dbReference type="NCBI Taxonomy" id="2826178"/>
    <lineage>
        <taxon>Viruses</taxon>
        <taxon>Duplodnaviria</taxon>
        <taxon>Heunggongvirae</taxon>
        <taxon>Uroviricota</taxon>
        <taxon>Caudoviricetes</taxon>
    </lineage>
</organism>
<evidence type="ECO:0000313" key="1">
    <source>
        <dbReference type="EMBL" id="DAE23831.1"/>
    </source>
</evidence>
<reference evidence="1" key="1">
    <citation type="journal article" date="2021" name="Proc. Natl. Acad. Sci. U.S.A.">
        <title>A Catalog of Tens of Thousands of Viruses from Human Metagenomes Reveals Hidden Associations with Chronic Diseases.</title>
        <authorList>
            <person name="Tisza M.J."/>
            <person name="Buck C.B."/>
        </authorList>
    </citation>
    <scope>NUCLEOTIDE SEQUENCE</scope>
    <source>
        <strain evidence="1">Ct9lR64</strain>
    </source>
</reference>